<protein>
    <submittedName>
        <fullName evidence="2">Uncharacterized protein</fullName>
    </submittedName>
</protein>
<keyword evidence="3" id="KW-1185">Reference proteome</keyword>
<evidence type="ECO:0000313" key="2">
    <source>
        <dbReference type="EMBL" id="TKV94817.1"/>
    </source>
</evidence>
<dbReference type="AlphaFoldDB" id="A0A4U6SZY0"/>
<proteinExistence type="predicted"/>
<gene>
    <name evidence="2" type="ORF">SEVIR_9G321000v2</name>
</gene>
<dbReference type="EMBL" id="CM016560">
    <property type="protein sequence ID" value="TKV94817.1"/>
    <property type="molecule type" value="Genomic_DNA"/>
</dbReference>
<reference evidence="2" key="1">
    <citation type="submission" date="2019-03" db="EMBL/GenBank/DDBJ databases">
        <title>WGS assembly of Setaria viridis.</title>
        <authorList>
            <person name="Huang P."/>
            <person name="Jenkins J."/>
            <person name="Grimwood J."/>
            <person name="Barry K."/>
            <person name="Healey A."/>
            <person name="Mamidi S."/>
            <person name="Sreedasyam A."/>
            <person name="Shu S."/>
            <person name="Feldman M."/>
            <person name="Wu J."/>
            <person name="Yu Y."/>
            <person name="Chen C."/>
            <person name="Johnson J."/>
            <person name="Rokhsar D."/>
            <person name="Baxter I."/>
            <person name="Schmutz J."/>
            <person name="Brutnell T."/>
            <person name="Kellogg E."/>
        </authorList>
    </citation>
    <scope>NUCLEOTIDE SEQUENCE [LARGE SCALE GENOMIC DNA]</scope>
</reference>
<evidence type="ECO:0000256" key="1">
    <source>
        <dbReference type="SAM" id="MobiDB-lite"/>
    </source>
</evidence>
<dbReference type="Gramene" id="TKV94817">
    <property type="protein sequence ID" value="TKV94817"/>
    <property type="gene ID" value="SEVIR_9G321000v2"/>
</dbReference>
<evidence type="ECO:0000313" key="3">
    <source>
        <dbReference type="Proteomes" id="UP000298652"/>
    </source>
</evidence>
<dbReference type="OMA" id="MNDIAPI"/>
<organism evidence="2 3">
    <name type="scientific">Setaria viridis</name>
    <name type="common">Green bristlegrass</name>
    <name type="synonym">Setaria italica subsp. viridis</name>
    <dbReference type="NCBI Taxonomy" id="4556"/>
    <lineage>
        <taxon>Eukaryota</taxon>
        <taxon>Viridiplantae</taxon>
        <taxon>Streptophyta</taxon>
        <taxon>Embryophyta</taxon>
        <taxon>Tracheophyta</taxon>
        <taxon>Spermatophyta</taxon>
        <taxon>Magnoliopsida</taxon>
        <taxon>Liliopsida</taxon>
        <taxon>Poales</taxon>
        <taxon>Poaceae</taxon>
        <taxon>PACMAD clade</taxon>
        <taxon>Panicoideae</taxon>
        <taxon>Panicodae</taxon>
        <taxon>Paniceae</taxon>
        <taxon>Cenchrinae</taxon>
        <taxon>Setaria</taxon>
    </lineage>
</organism>
<feature type="region of interest" description="Disordered" evidence="1">
    <location>
        <begin position="138"/>
        <end position="237"/>
    </location>
</feature>
<feature type="region of interest" description="Disordered" evidence="1">
    <location>
        <begin position="1"/>
        <end position="83"/>
    </location>
</feature>
<name>A0A4U6SZY0_SETVI</name>
<accession>A0A4U6SZY0</accession>
<dbReference type="Proteomes" id="UP000298652">
    <property type="component" value="Chromosome 9"/>
</dbReference>
<sequence length="278" mass="26506">MEPTPVPLPAAQEQRSSGKRPLRDAPGSASGSEAKRTCHPRAGGVTAPWDFVPSLAPKKALRVSSTSAGRTATPLAASGGVAGETVDPTMEVAPAAATGGVVPQQGTGHGLTPVLPSASSVDLAGQGIALGALRPGCGSGGGEDAHHGGCDEGSDDGGGGDIRPGSRDKDSGGGGGGGACSGSHDGSGDAYLGGRDEGHGGDGNTRSGSRDGDGGGSGRVGTRVGVEDGRGDLDEGGGACAGTVDEASGIQGGGACLDRGIGDSGVRSVMSGLYPCLV</sequence>